<feature type="region of interest" description="Disordered" evidence="1">
    <location>
        <begin position="1"/>
        <end position="24"/>
    </location>
</feature>
<dbReference type="GO" id="GO:0004843">
    <property type="term" value="F:cysteine-type deubiquitinase activity"/>
    <property type="evidence" value="ECO:0007669"/>
    <property type="project" value="TreeGrafter"/>
</dbReference>
<dbReference type="PROSITE" id="PS50802">
    <property type="entry name" value="OTU"/>
    <property type="match status" value="1"/>
</dbReference>
<accession>A0AAN6W760</accession>
<reference evidence="3" key="1">
    <citation type="journal article" date="2023" name="Mol. Phylogenet. Evol.">
        <title>Genome-scale phylogeny and comparative genomics of the fungal order Sordariales.</title>
        <authorList>
            <person name="Hensen N."/>
            <person name="Bonometti L."/>
            <person name="Westerberg I."/>
            <person name="Brannstrom I.O."/>
            <person name="Guillou S."/>
            <person name="Cros-Aarteil S."/>
            <person name="Calhoun S."/>
            <person name="Haridas S."/>
            <person name="Kuo A."/>
            <person name="Mondo S."/>
            <person name="Pangilinan J."/>
            <person name="Riley R."/>
            <person name="LaButti K."/>
            <person name="Andreopoulos B."/>
            <person name="Lipzen A."/>
            <person name="Chen C."/>
            <person name="Yan M."/>
            <person name="Daum C."/>
            <person name="Ng V."/>
            <person name="Clum A."/>
            <person name="Steindorff A."/>
            <person name="Ohm R.A."/>
            <person name="Martin F."/>
            <person name="Silar P."/>
            <person name="Natvig D.O."/>
            <person name="Lalanne C."/>
            <person name="Gautier V."/>
            <person name="Ament-Velasquez S.L."/>
            <person name="Kruys A."/>
            <person name="Hutchinson M.I."/>
            <person name="Powell A.J."/>
            <person name="Barry K."/>
            <person name="Miller A.N."/>
            <person name="Grigoriev I.V."/>
            <person name="Debuchy R."/>
            <person name="Gladieux P."/>
            <person name="Hiltunen Thoren M."/>
            <person name="Johannesson H."/>
        </authorList>
    </citation>
    <scope>NUCLEOTIDE SEQUENCE</scope>
    <source>
        <strain evidence="3">CBS 892.96</strain>
    </source>
</reference>
<dbReference type="InterPro" id="IPR050704">
    <property type="entry name" value="Peptidase_C85-like"/>
</dbReference>
<dbReference type="PANTHER" id="PTHR12419">
    <property type="entry name" value="OTU DOMAIN CONTAINING PROTEIN"/>
    <property type="match status" value="1"/>
</dbReference>
<organism evidence="3 4">
    <name type="scientific">Triangularia setosa</name>
    <dbReference type="NCBI Taxonomy" id="2587417"/>
    <lineage>
        <taxon>Eukaryota</taxon>
        <taxon>Fungi</taxon>
        <taxon>Dikarya</taxon>
        <taxon>Ascomycota</taxon>
        <taxon>Pezizomycotina</taxon>
        <taxon>Sordariomycetes</taxon>
        <taxon>Sordariomycetidae</taxon>
        <taxon>Sordariales</taxon>
        <taxon>Podosporaceae</taxon>
        <taxon>Triangularia</taxon>
    </lineage>
</organism>
<dbReference type="InterPro" id="IPR038765">
    <property type="entry name" value="Papain-like_cys_pep_sf"/>
</dbReference>
<feature type="domain" description="OTU" evidence="2">
    <location>
        <begin position="228"/>
        <end position="359"/>
    </location>
</feature>
<evidence type="ECO:0000256" key="1">
    <source>
        <dbReference type="SAM" id="MobiDB-lite"/>
    </source>
</evidence>
<dbReference type="InterPro" id="IPR003323">
    <property type="entry name" value="OTU_dom"/>
</dbReference>
<comment type="caution">
    <text evidence="3">The sequence shown here is derived from an EMBL/GenBank/DDBJ whole genome shotgun (WGS) entry which is preliminary data.</text>
</comment>
<feature type="region of interest" description="Disordered" evidence="1">
    <location>
        <begin position="122"/>
        <end position="208"/>
    </location>
</feature>
<sequence length="361" mass="40586">MGDAAEQAPAAAAAASLPPADTTKSELDAVLAHHEKILNGQKNEVETIVNGQKKEIENILATHEAVRARHRKEIRDLQSRVTQKKKNATKKTRKKVNDECLEMERQLTEKQKAEMASLDLQCEGGAEPEPVSESEEEQPPPSPEKGKTHDVDAVTAKLQETTLDSIPPQQQTAGAPGKKRNRQKERLARRQAEIEAASAKAQEEASKMTDHRAVERVYVDGVMKREGLVEHEILADGHCLFSAIADQLHHRGVTEETLDYKEIRKQAADYMEKNPEDFEPFLEPDQKPWETYLRNIRHTTTWGGQMEMQALVKVYGVAIRVVQTPKDEIIGELGEGVKVLWVVFYKSSMGMHYNSLRTRDS</sequence>
<evidence type="ECO:0000313" key="3">
    <source>
        <dbReference type="EMBL" id="KAK4175591.1"/>
    </source>
</evidence>
<dbReference type="Proteomes" id="UP001302321">
    <property type="component" value="Unassembled WGS sequence"/>
</dbReference>
<dbReference type="CDD" id="cd22762">
    <property type="entry name" value="OTU_fungi_OTU2-like"/>
    <property type="match status" value="1"/>
</dbReference>
<feature type="compositionally biased region" description="Low complexity" evidence="1">
    <location>
        <begin position="1"/>
        <end position="20"/>
    </location>
</feature>
<feature type="compositionally biased region" description="Basic and acidic residues" evidence="1">
    <location>
        <begin position="184"/>
        <end position="193"/>
    </location>
</feature>
<dbReference type="EMBL" id="MU866228">
    <property type="protein sequence ID" value="KAK4175591.1"/>
    <property type="molecule type" value="Genomic_DNA"/>
</dbReference>
<dbReference type="GO" id="GO:0016579">
    <property type="term" value="P:protein deubiquitination"/>
    <property type="evidence" value="ECO:0007669"/>
    <property type="project" value="TreeGrafter"/>
</dbReference>
<keyword evidence="4" id="KW-1185">Reference proteome</keyword>
<dbReference type="InterPro" id="IPR049771">
    <property type="entry name" value="OTU2-like_OTU"/>
</dbReference>
<dbReference type="SUPFAM" id="SSF54001">
    <property type="entry name" value="Cysteine proteinases"/>
    <property type="match status" value="1"/>
</dbReference>
<dbReference type="Pfam" id="PF02338">
    <property type="entry name" value="OTU"/>
    <property type="match status" value="1"/>
</dbReference>
<name>A0AAN6W760_9PEZI</name>
<reference evidence="3" key="2">
    <citation type="submission" date="2023-05" db="EMBL/GenBank/DDBJ databases">
        <authorList>
            <consortium name="Lawrence Berkeley National Laboratory"/>
            <person name="Steindorff A."/>
            <person name="Hensen N."/>
            <person name="Bonometti L."/>
            <person name="Westerberg I."/>
            <person name="Brannstrom I.O."/>
            <person name="Guillou S."/>
            <person name="Cros-Aarteil S."/>
            <person name="Calhoun S."/>
            <person name="Haridas S."/>
            <person name="Kuo A."/>
            <person name="Mondo S."/>
            <person name="Pangilinan J."/>
            <person name="Riley R."/>
            <person name="Labutti K."/>
            <person name="Andreopoulos B."/>
            <person name="Lipzen A."/>
            <person name="Chen C."/>
            <person name="Yanf M."/>
            <person name="Daum C."/>
            <person name="Ng V."/>
            <person name="Clum A."/>
            <person name="Ohm R."/>
            <person name="Martin F."/>
            <person name="Silar P."/>
            <person name="Natvig D."/>
            <person name="Lalanne C."/>
            <person name="Gautier V."/>
            <person name="Ament-Velasquez S.L."/>
            <person name="Kruys A."/>
            <person name="Hutchinson M.I."/>
            <person name="Powell A.J."/>
            <person name="Barry K."/>
            <person name="Miller A.N."/>
            <person name="Grigoriev I.V."/>
            <person name="Debuchy R."/>
            <person name="Gladieux P."/>
            <person name="Thoren M.H."/>
            <person name="Johannesson H."/>
        </authorList>
    </citation>
    <scope>NUCLEOTIDE SEQUENCE</scope>
    <source>
        <strain evidence="3">CBS 892.96</strain>
    </source>
</reference>
<proteinExistence type="predicted"/>
<dbReference type="AlphaFoldDB" id="A0AAN6W760"/>
<feature type="compositionally biased region" description="Basic residues" evidence="1">
    <location>
        <begin position="82"/>
        <end position="94"/>
    </location>
</feature>
<gene>
    <name evidence="3" type="ORF">QBC36DRAFT_21858</name>
</gene>
<evidence type="ECO:0000259" key="2">
    <source>
        <dbReference type="PROSITE" id="PS50802"/>
    </source>
</evidence>
<dbReference type="Gene3D" id="3.90.70.80">
    <property type="match status" value="1"/>
</dbReference>
<dbReference type="PANTHER" id="PTHR12419:SF10">
    <property type="entry name" value="DEUBIQUITINASE OTUD6B"/>
    <property type="match status" value="1"/>
</dbReference>
<feature type="region of interest" description="Disordered" evidence="1">
    <location>
        <begin position="75"/>
        <end position="99"/>
    </location>
</feature>
<protein>
    <recommendedName>
        <fullName evidence="2">OTU domain-containing protein</fullName>
    </recommendedName>
</protein>
<evidence type="ECO:0000313" key="4">
    <source>
        <dbReference type="Proteomes" id="UP001302321"/>
    </source>
</evidence>
<feature type="compositionally biased region" description="Polar residues" evidence="1">
    <location>
        <begin position="158"/>
        <end position="173"/>
    </location>
</feature>